<name>A0A1B6MMX1_9HEMI</name>
<protein>
    <recommendedName>
        <fullName evidence="2">Oxidoreductase-like domain-containing protein</fullName>
    </recommendedName>
</protein>
<sequence length="113" mass="12250">MNGSLLKVYGPKRFLRSTTPLCRMSSGSSDATQSPTTATTGQTATIPEEPTTCCMSGCANCVWIDYANQLCKIFNDDGEKSKEIILSKVTDPNMKAFLLMELKALENSTNKAS</sequence>
<dbReference type="PANTHER" id="PTHR21193:SF3">
    <property type="entry name" value="OXIDOREDUCTASE-LIKE DOMAIN-CONTAINING PROTEIN 1"/>
    <property type="match status" value="1"/>
</dbReference>
<evidence type="ECO:0000313" key="3">
    <source>
        <dbReference type="EMBL" id="JAT37253.1"/>
    </source>
</evidence>
<organism evidence="3">
    <name type="scientific">Graphocephala atropunctata</name>
    <dbReference type="NCBI Taxonomy" id="36148"/>
    <lineage>
        <taxon>Eukaryota</taxon>
        <taxon>Metazoa</taxon>
        <taxon>Ecdysozoa</taxon>
        <taxon>Arthropoda</taxon>
        <taxon>Hexapoda</taxon>
        <taxon>Insecta</taxon>
        <taxon>Pterygota</taxon>
        <taxon>Neoptera</taxon>
        <taxon>Paraneoptera</taxon>
        <taxon>Hemiptera</taxon>
        <taxon>Auchenorrhyncha</taxon>
        <taxon>Membracoidea</taxon>
        <taxon>Cicadellidae</taxon>
        <taxon>Cicadellinae</taxon>
        <taxon>Cicadellini</taxon>
        <taxon>Graphocephala</taxon>
    </lineage>
</organism>
<dbReference type="GO" id="GO:0005739">
    <property type="term" value="C:mitochondrion"/>
    <property type="evidence" value="ECO:0007669"/>
    <property type="project" value="TreeGrafter"/>
</dbReference>
<evidence type="ECO:0000259" key="2">
    <source>
        <dbReference type="Pfam" id="PF09791"/>
    </source>
</evidence>
<dbReference type="InterPro" id="IPR019180">
    <property type="entry name" value="Oxidoreductase-like_N"/>
</dbReference>
<feature type="domain" description="Oxidoreductase-like" evidence="2">
    <location>
        <begin position="47"/>
        <end position="70"/>
    </location>
</feature>
<feature type="region of interest" description="Disordered" evidence="1">
    <location>
        <begin position="19"/>
        <end position="44"/>
    </location>
</feature>
<reference evidence="3" key="1">
    <citation type="submission" date="2015-11" db="EMBL/GenBank/DDBJ databases">
        <title>De novo transcriptome assembly of four potential Pierce s Disease insect vectors from Arizona vineyards.</title>
        <authorList>
            <person name="Tassone E.E."/>
        </authorList>
    </citation>
    <scope>NUCLEOTIDE SEQUENCE</scope>
</reference>
<dbReference type="InterPro" id="IPR039251">
    <property type="entry name" value="OXLD1"/>
</dbReference>
<dbReference type="PANTHER" id="PTHR21193">
    <property type="entry name" value="OXIDOREDUCTASE-LIKE DOMAIN-CONTAINING PROTEIN 1"/>
    <property type="match status" value="1"/>
</dbReference>
<evidence type="ECO:0000256" key="1">
    <source>
        <dbReference type="SAM" id="MobiDB-lite"/>
    </source>
</evidence>
<gene>
    <name evidence="3" type="ORF">g.46060</name>
</gene>
<dbReference type="Pfam" id="PF09791">
    <property type="entry name" value="Oxidored-like"/>
    <property type="match status" value="1"/>
</dbReference>
<accession>A0A1B6MMX1</accession>
<dbReference type="AlphaFoldDB" id="A0A1B6MMX1"/>
<feature type="compositionally biased region" description="Low complexity" evidence="1">
    <location>
        <begin position="28"/>
        <end position="44"/>
    </location>
</feature>
<proteinExistence type="predicted"/>
<dbReference type="EMBL" id="GEBQ01002724">
    <property type="protein sequence ID" value="JAT37253.1"/>
    <property type="molecule type" value="Transcribed_RNA"/>
</dbReference>